<accession>A0A1I0JR31</accession>
<dbReference type="PANTHER" id="PTHR43547:SF2">
    <property type="entry name" value="HYBRID SIGNAL TRANSDUCTION HISTIDINE KINASE C"/>
    <property type="match status" value="1"/>
</dbReference>
<evidence type="ECO:0000256" key="1">
    <source>
        <dbReference type="ARBA" id="ARBA00000085"/>
    </source>
</evidence>
<dbReference type="Pfam" id="PF00512">
    <property type="entry name" value="HisKA"/>
    <property type="match status" value="1"/>
</dbReference>
<evidence type="ECO:0000256" key="8">
    <source>
        <dbReference type="SAM" id="Phobius"/>
    </source>
</evidence>
<dbReference type="SUPFAM" id="SSF101898">
    <property type="entry name" value="NHL repeat"/>
    <property type="match status" value="1"/>
</dbReference>
<comment type="catalytic activity">
    <reaction evidence="1">
        <text>ATP + protein L-histidine = ADP + protein N-phospho-L-histidine.</text>
        <dbReference type="EC" id="2.7.13.3"/>
    </reaction>
</comment>
<dbReference type="InterPro" id="IPR004358">
    <property type="entry name" value="Sig_transdc_His_kin-like_C"/>
</dbReference>
<dbReference type="SUPFAM" id="SSF47384">
    <property type="entry name" value="Homodimeric domain of signal transducing histidine kinase"/>
    <property type="match status" value="1"/>
</dbReference>
<dbReference type="InterPro" id="IPR003661">
    <property type="entry name" value="HisK_dim/P_dom"/>
</dbReference>
<proteinExistence type="predicted"/>
<dbReference type="CDD" id="cd17574">
    <property type="entry name" value="REC_OmpR"/>
    <property type="match status" value="1"/>
</dbReference>
<dbReference type="Gene3D" id="1.10.287.130">
    <property type="match status" value="1"/>
</dbReference>
<gene>
    <name evidence="12" type="ORF">SAMN05444285_1521</name>
</gene>
<dbReference type="CDD" id="cd00082">
    <property type="entry name" value="HisKA"/>
    <property type="match status" value="1"/>
</dbReference>
<dbReference type="GO" id="GO:0003700">
    <property type="term" value="F:DNA-binding transcription factor activity"/>
    <property type="evidence" value="ECO:0007669"/>
    <property type="project" value="InterPro"/>
</dbReference>
<dbReference type="GO" id="GO:0000155">
    <property type="term" value="F:phosphorelay sensor kinase activity"/>
    <property type="evidence" value="ECO:0007669"/>
    <property type="project" value="InterPro"/>
</dbReference>
<dbReference type="InterPro" id="IPR003594">
    <property type="entry name" value="HATPase_dom"/>
</dbReference>
<feature type="modified residue" description="4-aspartylphosphate" evidence="7">
    <location>
        <position position="1143"/>
    </location>
</feature>
<dbReference type="Pfam" id="PF02518">
    <property type="entry name" value="HATPase_c"/>
    <property type="match status" value="1"/>
</dbReference>
<evidence type="ECO:0000259" key="11">
    <source>
        <dbReference type="PROSITE" id="PS50110"/>
    </source>
</evidence>
<feature type="domain" description="HTH araC/xylS-type" evidence="9">
    <location>
        <begin position="1243"/>
        <end position="1341"/>
    </location>
</feature>
<dbReference type="Proteomes" id="UP000181981">
    <property type="component" value="Unassembled WGS sequence"/>
</dbReference>
<dbReference type="SMART" id="SM00387">
    <property type="entry name" value="HATPase_c"/>
    <property type="match status" value="1"/>
</dbReference>
<dbReference type="Pfam" id="PF00072">
    <property type="entry name" value="Response_reg"/>
    <property type="match status" value="1"/>
</dbReference>
<evidence type="ECO:0000313" key="13">
    <source>
        <dbReference type="Proteomes" id="UP000181981"/>
    </source>
</evidence>
<dbReference type="EMBL" id="FOHT01000052">
    <property type="protein sequence ID" value="SEU13131.1"/>
    <property type="molecule type" value="Genomic_DNA"/>
</dbReference>
<dbReference type="SUPFAM" id="SSF55874">
    <property type="entry name" value="ATPase domain of HSP90 chaperone/DNA topoisomerase II/histidine kinase"/>
    <property type="match status" value="1"/>
</dbReference>
<keyword evidence="6" id="KW-0804">Transcription</keyword>
<dbReference type="Gene3D" id="2.60.40.10">
    <property type="entry name" value="Immunoglobulins"/>
    <property type="match status" value="1"/>
</dbReference>
<keyword evidence="8" id="KW-1133">Transmembrane helix</keyword>
<dbReference type="Pfam" id="PF12833">
    <property type="entry name" value="HTH_18"/>
    <property type="match status" value="1"/>
</dbReference>
<dbReference type="SUPFAM" id="SSF46689">
    <property type="entry name" value="Homeodomain-like"/>
    <property type="match status" value="1"/>
</dbReference>
<dbReference type="Pfam" id="PF07495">
    <property type="entry name" value="Y_Y_Y"/>
    <property type="match status" value="1"/>
</dbReference>
<dbReference type="Gene3D" id="1.10.10.60">
    <property type="entry name" value="Homeodomain-like"/>
    <property type="match status" value="1"/>
</dbReference>
<keyword evidence="3 7" id="KW-0597">Phosphoprotein</keyword>
<dbReference type="InterPro" id="IPR013783">
    <property type="entry name" value="Ig-like_fold"/>
</dbReference>
<dbReference type="InterPro" id="IPR011110">
    <property type="entry name" value="Reg_prop"/>
</dbReference>
<dbReference type="InterPro" id="IPR005467">
    <property type="entry name" value="His_kinase_dom"/>
</dbReference>
<dbReference type="PANTHER" id="PTHR43547">
    <property type="entry name" value="TWO-COMPONENT HISTIDINE KINASE"/>
    <property type="match status" value="1"/>
</dbReference>
<dbReference type="PROSITE" id="PS01124">
    <property type="entry name" value="HTH_ARAC_FAMILY_2"/>
    <property type="match status" value="1"/>
</dbReference>
<evidence type="ECO:0000256" key="2">
    <source>
        <dbReference type="ARBA" id="ARBA00012438"/>
    </source>
</evidence>
<evidence type="ECO:0000256" key="4">
    <source>
        <dbReference type="ARBA" id="ARBA00023015"/>
    </source>
</evidence>
<dbReference type="PROSITE" id="PS50110">
    <property type="entry name" value="RESPONSE_REGULATORY"/>
    <property type="match status" value="1"/>
</dbReference>
<dbReference type="InterPro" id="IPR036097">
    <property type="entry name" value="HisK_dim/P_sf"/>
</dbReference>
<dbReference type="RefSeq" id="WP_074781131.1">
    <property type="nucleotide sequence ID" value="NZ_FOHT01000052.1"/>
</dbReference>
<dbReference type="PROSITE" id="PS00041">
    <property type="entry name" value="HTH_ARAC_FAMILY_1"/>
    <property type="match status" value="1"/>
</dbReference>
<evidence type="ECO:0000259" key="9">
    <source>
        <dbReference type="PROSITE" id="PS01124"/>
    </source>
</evidence>
<dbReference type="GO" id="GO:0043565">
    <property type="term" value="F:sequence-specific DNA binding"/>
    <property type="evidence" value="ECO:0007669"/>
    <property type="project" value="InterPro"/>
</dbReference>
<dbReference type="InterPro" id="IPR011006">
    <property type="entry name" value="CheY-like_superfamily"/>
</dbReference>
<organism evidence="12 13">
    <name type="scientific">Draconibacterium orientale</name>
    <dbReference type="NCBI Taxonomy" id="1168034"/>
    <lineage>
        <taxon>Bacteria</taxon>
        <taxon>Pseudomonadati</taxon>
        <taxon>Bacteroidota</taxon>
        <taxon>Bacteroidia</taxon>
        <taxon>Marinilabiliales</taxon>
        <taxon>Prolixibacteraceae</taxon>
        <taxon>Draconibacterium</taxon>
    </lineage>
</organism>
<feature type="transmembrane region" description="Helical" evidence="8">
    <location>
        <begin position="761"/>
        <end position="782"/>
    </location>
</feature>
<dbReference type="PRINTS" id="PR00344">
    <property type="entry name" value="BCTRLSENSOR"/>
</dbReference>
<evidence type="ECO:0000256" key="7">
    <source>
        <dbReference type="PROSITE-ProRule" id="PRU00169"/>
    </source>
</evidence>
<protein>
    <recommendedName>
        <fullName evidence="2">histidine kinase</fullName>
        <ecNumber evidence="2">2.7.13.3</ecNumber>
    </recommendedName>
</protein>
<keyword evidence="4" id="KW-0805">Transcription regulation</keyword>
<keyword evidence="8" id="KW-0812">Transmembrane</keyword>
<dbReference type="PROSITE" id="PS50109">
    <property type="entry name" value="HIS_KIN"/>
    <property type="match status" value="1"/>
</dbReference>
<dbReference type="SUPFAM" id="SSF52172">
    <property type="entry name" value="CheY-like"/>
    <property type="match status" value="1"/>
</dbReference>
<dbReference type="EC" id="2.7.13.3" evidence="2"/>
<feature type="domain" description="Histidine kinase" evidence="10">
    <location>
        <begin position="818"/>
        <end position="1053"/>
    </location>
</feature>
<dbReference type="SMART" id="SM00388">
    <property type="entry name" value="HisKA"/>
    <property type="match status" value="1"/>
</dbReference>
<sequence length="1341" mass="155080">MKKTSFFILSILISVLVWGNPKELSQSEMNLVVSNEISNQQVTSFAEDAFGHIWIGTIRGLNKYNINEYHQYFSTDDSLSIPNNRIQQIYTDSKKRLWVATVDGVCRYNDQDCFDRIPIESLSKNSIYFFEDDDGKLFLNLNFEICVYNEELNKFEPVIRDLDHQNFGTSCLVDKSNNIWVVTPWQVKCYNSHNYELKQELKRDKYTTFSYLDENGKLWLASWHNLEVYDTRTGKYEQAPQAIAQHPVLKDAIIYRMHPYNNSAVLILTQKDGVFIYNKFTETIVHQSESGFPFIVPDFDIISIFTDSQKNLWMGSFDQGYKVIYHYKERFNNNQFLQSKLKGKSVLSVSTDHDKNLWIVTRSDGIMLYRNDNNEIQHFSNQELYGFWDSFQHTAGSIYIGSDNTIWVRSDWMLLKMRLEKEKLVRKKHYYFPTGILSITEDAKGTIWLGGKDQSIFVLNKGEEYFERFHLYGKEYNFTPTLLTLSSGNILVASFNHELQLIDANSREVTPIPIKHLNKKTAFIPVCLYEDAVGDVWIGTISNGVYRLSTSNNTIEQVNGIGCTDISSITEDVAGNIWVGTLFGLSKFDRTTQHFINYYATDGIGGNQFNEKSVCRLSDNTLVFGGTHGLTFFNPIDINYKQNIPLVFENLKIHNKIEQPATSSSIDKHLSYNPDITLNYNQNSFTISFSAIDYGEYERVKYAYKMDGYDNVWIEANSSRQAYYSNLPAGKYTFRVKIFNNENTINETQNEIFVRIKPAPWLSWPALSFYTILFLFVVVLVVRMQRRIKTNKDKALKAQIEIEQEHKVNKMNMSFFANLSHEFRTPLTMISGPITILSNDDRLKDESKQLIYIVQRSVNRMLRLVNQLMDFNKLENDTLKLKVKTLDIISELNRTIDIFKLNAKEKEIDINTYGLEDRFVMWLDLDKLEKIVTNLLINAIKFSGSKGKINITFDVISRDEIAGIFPLTVQDASTQWVKVAISDTGRGIPEDKLEKIFERYYQLDNQTKEYYNWGTGIGLYYSRRLVEIHHGYIKADNNDEVGATFTFVLPVSKQAYSPQERQPETDAQQNEYIPYPPEKKYKYEFANDNNKQKQKLLIIDDESEIIHYLKALLSPYYDVIYKFDADSAFKELNETEPDLILCDVVMPGTDGFTFSRKVKESLSFCHIPIVLVTAKATVENQVEGLNTGADAYVTKPFDPNYLLALINSQLSNRKKTQRMLIGVTKTEKIEQDILTPQDKTFMSELYKLMENELSNSELNINRMTDVLKISRTKFYYKVKGLTGENPGVLFKTYKLNRAAELILEGNMNISEIADITGFSTPSHFSVSFKKHFGVSPKNYHG</sequence>
<dbReference type="Gene3D" id="2.130.10.10">
    <property type="entry name" value="YVTN repeat-like/Quinoprotein amine dehydrogenase"/>
    <property type="match status" value="3"/>
</dbReference>
<dbReference type="Gene3D" id="3.30.565.10">
    <property type="entry name" value="Histidine kinase-like ATPase, C-terminal domain"/>
    <property type="match status" value="1"/>
</dbReference>
<dbReference type="InterPro" id="IPR018062">
    <property type="entry name" value="HTH_AraC-typ_CS"/>
</dbReference>
<dbReference type="SMART" id="SM00448">
    <property type="entry name" value="REC"/>
    <property type="match status" value="1"/>
</dbReference>
<dbReference type="SUPFAM" id="SSF63829">
    <property type="entry name" value="Calcium-dependent phosphotriesterase"/>
    <property type="match status" value="2"/>
</dbReference>
<evidence type="ECO:0000259" key="10">
    <source>
        <dbReference type="PROSITE" id="PS50109"/>
    </source>
</evidence>
<keyword evidence="5" id="KW-0238">DNA-binding</keyword>
<evidence type="ECO:0000256" key="3">
    <source>
        <dbReference type="ARBA" id="ARBA00022553"/>
    </source>
</evidence>
<dbReference type="OrthoDB" id="717811at2"/>
<dbReference type="SMART" id="SM00342">
    <property type="entry name" value="HTH_ARAC"/>
    <property type="match status" value="1"/>
</dbReference>
<dbReference type="InterPro" id="IPR011123">
    <property type="entry name" value="Y_Y_Y"/>
</dbReference>
<dbReference type="InterPro" id="IPR018060">
    <property type="entry name" value="HTH_AraC"/>
</dbReference>
<dbReference type="Pfam" id="PF07494">
    <property type="entry name" value="Reg_prop"/>
    <property type="match status" value="2"/>
</dbReference>
<evidence type="ECO:0000313" key="12">
    <source>
        <dbReference type="EMBL" id="SEU13131.1"/>
    </source>
</evidence>
<keyword evidence="8" id="KW-0472">Membrane</keyword>
<evidence type="ECO:0000256" key="6">
    <source>
        <dbReference type="ARBA" id="ARBA00023163"/>
    </source>
</evidence>
<dbReference type="InterPro" id="IPR015943">
    <property type="entry name" value="WD40/YVTN_repeat-like_dom_sf"/>
</dbReference>
<dbReference type="InterPro" id="IPR036890">
    <property type="entry name" value="HATPase_C_sf"/>
</dbReference>
<dbReference type="FunFam" id="1.10.287.130:FF:000045">
    <property type="entry name" value="Two-component system sensor histidine kinase/response regulator"/>
    <property type="match status" value="1"/>
</dbReference>
<dbReference type="InterPro" id="IPR009057">
    <property type="entry name" value="Homeodomain-like_sf"/>
</dbReference>
<dbReference type="InterPro" id="IPR001789">
    <property type="entry name" value="Sig_transdc_resp-reg_receiver"/>
</dbReference>
<feature type="domain" description="Response regulatory" evidence="11">
    <location>
        <begin position="1095"/>
        <end position="1210"/>
    </location>
</feature>
<dbReference type="Gene3D" id="3.40.50.2300">
    <property type="match status" value="1"/>
</dbReference>
<reference evidence="12 13" key="1">
    <citation type="submission" date="2016-10" db="EMBL/GenBank/DDBJ databases">
        <authorList>
            <person name="de Groot N.N."/>
        </authorList>
    </citation>
    <scope>NUCLEOTIDE SEQUENCE [LARGE SCALE GENOMIC DNA]</scope>
    <source>
        <strain evidence="12 13">DSM 25947</strain>
    </source>
</reference>
<name>A0A1I0JR31_9BACT</name>
<evidence type="ECO:0000256" key="5">
    <source>
        <dbReference type="ARBA" id="ARBA00023125"/>
    </source>
</evidence>